<dbReference type="SMART" id="SM00251">
    <property type="entry name" value="SAM_PNT"/>
    <property type="match status" value="1"/>
</dbReference>
<dbReference type="InterPro" id="IPR003118">
    <property type="entry name" value="Pointed_dom"/>
</dbReference>
<dbReference type="Gene3D" id="1.10.150.50">
    <property type="entry name" value="Transcription Factor, Ets-1"/>
    <property type="match status" value="1"/>
</dbReference>
<dbReference type="PRINTS" id="PR00454">
    <property type="entry name" value="ETSDOMAIN"/>
</dbReference>
<dbReference type="SMART" id="SM00413">
    <property type="entry name" value="ETS"/>
    <property type="match status" value="1"/>
</dbReference>
<dbReference type="GO" id="GO:0005634">
    <property type="term" value="C:nucleus"/>
    <property type="evidence" value="ECO:0007669"/>
    <property type="project" value="UniProtKB-SubCell"/>
</dbReference>
<organism evidence="6 7">
    <name type="scientific">Trichinella zimbabwensis</name>
    <dbReference type="NCBI Taxonomy" id="268475"/>
    <lineage>
        <taxon>Eukaryota</taxon>
        <taxon>Metazoa</taxon>
        <taxon>Ecdysozoa</taxon>
        <taxon>Nematoda</taxon>
        <taxon>Enoplea</taxon>
        <taxon>Dorylaimia</taxon>
        <taxon>Trichinellida</taxon>
        <taxon>Trichinellidae</taxon>
        <taxon>Trichinella</taxon>
    </lineage>
</organism>
<dbReference type="InterPro" id="IPR036390">
    <property type="entry name" value="WH_DNA-bd_sf"/>
</dbReference>
<sequence length="699" mass="78326">MAVVQMTGCSAAIGSHGMDMIDYAPQLLTSYGHCYGSPVVVEASFSEAQPSQATAMKLLHGETELAYEPSIVTKRSKRRRLQSVKSNPELGNFSIQRLTVTNSMLEQQLQYEEQFQNRNITNSVAAVNLPLFALQVRVLSVMLNLSLHRLLLMPHLFYLMVIVDYQPSARATRYYSMLKLAANTHADGLPQLPPLTPRTNQKLSDALRSSYSSFDAERVKLNIPKNPVEWSPHQVRQWLFWSIREFSLAGIIIEHYALSGRDLCALTREEFLNRSPPFVGDILWEHLDTMQKDCAKEATCCMDENYCQYENTASYMDQSTTFDCKVLNKQHFLSGAEEQICHMVNGSPNYEDQSEVNTPAFKTEPVTQPLVEPYGHSSEQEFSYQPQKGMSDASVFCFRSPSVPAMVGPPTAGANQLSSQNVSNGTLPLHGVPEYCWVARQTGTNISSAFHYQPTAAAASVYCAPPATTTVQASSANLSNIGIPLSAVTNGRGQYYPRTYQSDVDQQKANLGSFAPSHLALSTTAMSPAHLSPCATPSEFEWRSSLSPVNLSNYSGSGPIQLWQFLLELLMTRACKDFICWTGDGWEFKLVDPDEVARRWGVRKNKPKMNYEKLSRGLRYYYDKNIIHKTAGKRYVYRFVCDLTQLLGMTFEEVHLQMGVRNDDDVNGNGVSQMTGNDSEITFQTSAFQYFITLTRIPF</sequence>
<comment type="caution">
    <text evidence="6">The sequence shown here is derived from an EMBL/GenBank/DDBJ whole genome shotgun (WGS) entry which is preliminary data.</text>
</comment>
<dbReference type="PANTHER" id="PTHR11849:SF289">
    <property type="entry name" value="ETS-LIKE PROTEIN POINTED"/>
    <property type="match status" value="1"/>
</dbReference>
<comment type="similarity">
    <text evidence="1 3">Belongs to the ETS family.</text>
</comment>
<dbReference type="GO" id="GO:0030154">
    <property type="term" value="P:cell differentiation"/>
    <property type="evidence" value="ECO:0007669"/>
    <property type="project" value="TreeGrafter"/>
</dbReference>
<keyword evidence="3" id="KW-0539">Nucleus</keyword>
<evidence type="ECO:0000313" key="7">
    <source>
        <dbReference type="Proteomes" id="UP000055024"/>
    </source>
</evidence>
<dbReference type="AlphaFoldDB" id="A0A0V1HMM9"/>
<dbReference type="PROSITE" id="PS50061">
    <property type="entry name" value="ETS_DOMAIN_3"/>
    <property type="match status" value="1"/>
</dbReference>
<evidence type="ECO:0000256" key="2">
    <source>
        <dbReference type="ARBA" id="ARBA00023125"/>
    </source>
</evidence>
<dbReference type="Gene3D" id="1.10.10.10">
    <property type="entry name" value="Winged helix-like DNA-binding domain superfamily/Winged helix DNA-binding domain"/>
    <property type="match status" value="1"/>
</dbReference>
<evidence type="ECO:0000313" key="6">
    <source>
        <dbReference type="EMBL" id="KRZ12014.1"/>
    </source>
</evidence>
<dbReference type="FunFam" id="1.10.10.10:FF:001050">
    <property type="entry name" value="Predicted protein"/>
    <property type="match status" value="1"/>
</dbReference>
<keyword evidence="7" id="KW-1185">Reference proteome</keyword>
<reference evidence="6 7" key="1">
    <citation type="submission" date="2015-01" db="EMBL/GenBank/DDBJ databases">
        <title>Evolution of Trichinella species and genotypes.</title>
        <authorList>
            <person name="Korhonen P.K."/>
            <person name="Edoardo P."/>
            <person name="Giuseppe L.R."/>
            <person name="Gasser R.B."/>
        </authorList>
    </citation>
    <scope>NUCLEOTIDE SEQUENCE [LARGE SCALE GENOMIC DNA]</scope>
    <source>
        <strain evidence="6">ISS1029</strain>
    </source>
</reference>
<gene>
    <name evidence="6" type="primary">ETS2</name>
    <name evidence="6" type="ORF">T11_10369</name>
</gene>
<dbReference type="GO" id="GO:0000981">
    <property type="term" value="F:DNA-binding transcription factor activity, RNA polymerase II-specific"/>
    <property type="evidence" value="ECO:0007669"/>
    <property type="project" value="TreeGrafter"/>
</dbReference>
<evidence type="ECO:0000256" key="1">
    <source>
        <dbReference type="ARBA" id="ARBA00005562"/>
    </source>
</evidence>
<dbReference type="InterPro" id="IPR046328">
    <property type="entry name" value="ETS_fam"/>
</dbReference>
<proteinExistence type="inferred from homology"/>
<dbReference type="PROSITE" id="PS51433">
    <property type="entry name" value="PNT"/>
    <property type="match status" value="1"/>
</dbReference>
<dbReference type="PANTHER" id="PTHR11849">
    <property type="entry name" value="ETS"/>
    <property type="match status" value="1"/>
</dbReference>
<evidence type="ECO:0000256" key="3">
    <source>
        <dbReference type="RuleBase" id="RU004019"/>
    </source>
</evidence>
<keyword evidence="2 3" id="KW-0238">DNA-binding</keyword>
<comment type="subcellular location">
    <subcellularLocation>
        <location evidence="3">Nucleus</location>
    </subcellularLocation>
</comment>
<dbReference type="GO" id="GO:0043565">
    <property type="term" value="F:sequence-specific DNA binding"/>
    <property type="evidence" value="ECO:0007669"/>
    <property type="project" value="InterPro"/>
</dbReference>
<protein>
    <submittedName>
        <fullName evidence="6">Protein C-ets-2</fullName>
    </submittedName>
</protein>
<dbReference type="InterPro" id="IPR036388">
    <property type="entry name" value="WH-like_DNA-bd_sf"/>
</dbReference>
<dbReference type="EMBL" id="JYDP01000044">
    <property type="protein sequence ID" value="KRZ12014.1"/>
    <property type="molecule type" value="Genomic_DNA"/>
</dbReference>
<feature type="domain" description="PNT" evidence="5">
    <location>
        <begin position="209"/>
        <end position="294"/>
    </location>
</feature>
<evidence type="ECO:0000259" key="5">
    <source>
        <dbReference type="PROSITE" id="PS51433"/>
    </source>
</evidence>
<dbReference type="SUPFAM" id="SSF46785">
    <property type="entry name" value="Winged helix' DNA-binding domain"/>
    <property type="match status" value="1"/>
</dbReference>
<accession>A0A0V1HMM9</accession>
<dbReference type="PROSITE" id="PS00345">
    <property type="entry name" value="ETS_DOMAIN_1"/>
    <property type="match status" value="1"/>
</dbReference>
<dbReference type="FunFam" id="1.10.150.50:FF:000014">
    <property type="entry name" value="Protein c-ets-1 isoform 1"/>
    <property type="match status" value="1"/>
</dbReference>
<feature type="domain" description="ETS" evidence="4">
    <location>
        <begin position="560"/>
        <end position="640"/>
    </location>
</feature>
<dbReference type="Proteomes" id="UP000055024">
    <property type="component" value="Unassembled WGS sequence"/>
</dbReference>
<evidence type="ECO:0000259" key="4">
    <source>
        <dbReference type="PROSITE" id="PS50061"/>
    </source>
</evidence>
<dbReference type="Pfam" id="PF00178">
    <property type="entry name" value="Ets"/>
    <property type="match status" value="1"/>
</dbReference>
<name>A0A0V1HMM9_9BILA</name>
<dbReference type="OrthoDB" id="10067219at2759"/>
<dbReference type="Pfam" id="PF02198">
    <property type="entry name" value="SAM_PNT"/>
    <property type="match status" value="1"/>
</dbReference>
<dbReference type="PROSITE" id="PS00346">
    <property type="entry name" value="ETS_DOMAIN_2"/>
    <property type="match status" value="1"/>
</dbReference>
<dbReference type="InterPro" id="IPR013761">
    <property type="entry name" value="SAM/pointed_sf"/>
</dbReference>
<dbReference type="SUPFAM" id="SSF47769">
    <property type="entry name" value="SAM/Pointed domain"/>
    <property type="match status" value="1"/>
</dbReference>
<dbReference type="InterPro" id="IPR000418">
    <property type="entry name" value="Ets_dom"/>
</dbReference>
<dbReference type="STRING" id="268475.A0A0V1HMM9"/>